<proteinExistence type="predicted"/>
<name>A0A2P2Q0L4_RHIMU</name>
<accession>A0A2P2Q0L4</accession>
<evidence type="ECO:0000313" key="1">
    <source>
        <dbReference type="EMBL" id="MBX60540.1"/>
    </source>
</evidence>
<sequence length="64" mass="7485">MDFVMVGRSMNLKVSLYFSIWSYDLLMGSKISEATFFLLRERRNTALDLPFSLLLCPEKILILH</sequence>
<reference evidence="1" key="1">
    <citation type="submission" date="2018-02" db="EMBL/GenBank/DDBJ databases">
        <title>Rhizophora mucronata_Transcriptome.</title>
        <authorList>
            <person name="Meera S.P."/>
            <person name="Sreeshan A."/>
            <person name="Augustine A."/>
        </authorList>
    </citation>
    <scope>NUCLEOTIDE SEQUENCE</scope>
    <source>
        <tissue evidence="1">Leaf</tissue>
    </source>
</reference>
<protein>
    <submittedName>
        <fullName evidence="1">Uncharacterized protein</fullName>
    </submittedName>
</protein>
<dbReference type="EMBL" id="GGEC01080056">
    <property type="protein sequence ID" value="MBX60540.1"/>
    <property type="molecule type" value="Transcribed_RNA"/>
</dbReference>
<dbReference type="AlphaFoldDB" id="A0A2P2Q0L4"/>
<organism evidence="1">
    <name type="scientific">Rhizophora mucronata</name>
    <name type="common">Asiatic mangrove</name>
    <dbReference type="NCBI Taxonomy" id="61149"/>
    <lineage>
        <taxon>Eukaryota</taxon>
        <taxon>Viridiplantae</taxon>
        <taxon>Streptophyta</taxon>
        <taxon>Embryophyta</taxon>
        <taxon>Tracheophyta</taxon>
        <taxon>Spermatophyta</taxon>
        <taxon>Magnoliopsida</taxon>
        <taxon>eudicotyledons</taxon>
        <taxon>Gunneridae</taxon>
        <taxon>Pentapetalae</taxon>
        <taxon>rosids</taxon>
        <taxon>fabids</taxon>
        <taxon>Malpighiales</taxon>
        <taxon>Rhizophoraceae</taxon>
        <taxon>Rhizophora</taxon>
    </lineage>
</organism>